<dbReference type="InterPro" id="IPR050491">
    <property type="entry name" value="AmpC-like"/>
</dbReference>
<dbReference type="KEGG" id="gba:J421_5767"/>
<evidence type="ECO:0000313" key="3">
    <source>
        <dbReference type="EMBL" id="AHG93302.1"/>
    </source>
</evidence>
<gene>
    <name evidence="3" type="ORF">J421_5767</name>
</gene>
<accession>W0RS74</accession>
<dbReference type="PATRIC" id="fig|861299.3.peg.5813"/>
<keyword evidence="3" id="KW-0614">Plasmid</keyword>
<feature type="domain" description="Beta-lactamase-related" evidence="2">
    <location>
        <begin position="50"/>
        <end position="413"/>
    </location>
</feature>
<reference evidence="3 4" key="1">
    <citation type="journal article" date="2014" name="Genome Announc.">
        <title>Genome Sequence and Methylome of Soil Bacterium Gemmatirosa kalamazoonensis KBS708T, a Member of the Rarely Cultivated Gemmatimonadetes Phylum.</title>
        <authorList>
            <person name="Debruyn J.M."/>
            <person name="Radosevich M."/>
            <person name="Wommack K.E."/>
            <person name="Polson S.W."/>
            <person name="Hauser L.J."/>
            <person name="Fawaz M.N."/>
            <person name="Korlach J."/>
            <person name="Tsai Y.C."/>
        </authorList>
    </citation>
    <scope>NUCLEOTIDE SEQUENCE [LARGE SCALE GENOMIC DNA]</scope>
    <source>
        <strain evidence="3 4">KBS708</strain>
        <plasmid evidence="4">Plasmid 2</plasmid>
    </source>
</reference>
<dbReference type="InParanoid" id="W0RS74"/>
<keyword evidence="4" id="KW-1185">Reference proteome</keyword>
<dbReference type="AlphaFoldDB" id="W0RS74"/>
<dbReference type="PANTHER" id="PTHR46825:SF9">
    <property type="entry name" value="BETA-LACTAMASE-RELATED DOMAIN-CONTAINING PROTEIN"/>
    <property type="match status" value="1"/>
</dbReference>
<sequence>MKRVRASLIGLVVAASCGREPTTPVTQPVTPPAQQEMPTTGTGMPGMTSFDQRVRDLMRQYGIPGGAVALVRDGKLIYARGFGYADAENKTPVQPDALFRIASVSKPITSAAIMKLVEDGKLGLDDRVAPLIADLKPAPGAKVDPRWEQITIRHLLNHTGGWDRDKPNGGFDPMFQSAVAAAAVGAPAPASAETIIRYMKGMPLDFDPGTKWAYSNFGYDILGRVIERLSGMPYEEFVRTRVLQPAGANRTRVGKTRMKDALADEVRYYYPGAALNWPLVPSVFPGEGIVPANYGGYYLEATDSHGGWVSSTVDLLRFLTHVDGRASPADILSPQLVAEMTGSGATTCPDGSCYYAAGWWVRPGQGDATWWHGGDYPGTKGMLVRSANGFAWVALFNAGAPNSLVNELDAALWNALGVITSFPTHDLFSSFR</sequence>
<dbReference type="EMBL" id="CP007130">
    <property type="protein sequence ID" value="AHG93302.1"/>
    <property type="molecule type" value="Genomic_DNA"/>
</dbReference>
<name>W0RS74_9BACT</name>
<dbReference type="SUPFAM" id="SSF56601">
    <property type="entry name" value="beta-lactamase/transpeptidase-like"/>
    <property type="match status" value="1"/>
</dbReference>
<dbReference type="InterPro" id="IPR012338">
    <property type="entry name" value="Beta-lactam/transpept-like"/>
</dbReference>
<evidence type="ECO:0000259" key="2">
    <source>
        <dbReference type="Pfam" id="PF00144"/>
    </source>
</evidence>
<evidence type="ECO:0000313" key="4">
    <source>
        <dbReference type="Proteomes" id="UP000019151"/>
    </source>
</evidence>
<dbReference type="HOGENOM" id="CLU_020027_16_0_0"/>
<dbReference type="Proteomes" id="UP000019151">
    <property type="component" value="Plasmid 2"/>
</dbReference>
<feature type="compositionally biased region" description="Low complexity" evidence="1">
    <location>
        <begin position="21"/>
        <end position="46"/>
    </location>
</feature>
<dbReference type="Gene3D" id="3.40.710.10">
    <property type="entry name" value="DD-peptidase/beta-lactamase superfamily"/>
    <property type="match status" value="1"/>
</dbReference>
<feature type="region of interest" description="Disordered" evidence="1">
    <location>
        <begin position="20"/>
        <end position="46"/>
    </location>
</feature>
<protein>
    <submittedName>
        <fullName evidence="3">Beta-lactamase</fullName>
    </submittedName>
</protein>
<dbReference type="PANTHER" id="PTHR46825">
    <property type="entry name" value="D-ALANYL-D-ALANINE-CARBOXYPEPTIDASE/ENDOPEPTIDASE AMPH"/>
    <property type="match status" value="1"/>
</dbReference>
<dbReference type="InterPro" id="IPR001466">
    <property type="entry name" value="Beta-lactam-related"/>
</dbReference>
<evidence type="ECO:0000256" key="1">
    <source>
        <dbReference type="SAM" id="MobiDB-lite"/>
    </source>
</evidence>
<dbReference type="eggNOG" id="COG1680">
    <property type="taxonomic scope" value="Bacteria"/>
</dbReference>
<geneLocation type="plasmid" evidence="3 4">
    <name>2</name>
</geneLocation>
<dbReference type="Pfam" id="PF00144">
    <property type="entry name" value="Beta-lactamase"/>
    <property type="match status" value="1"/>
</dbReference>
<dbReference type="PROSITE" id="PS51257">
    <property type="entry name" value="PROKAR_LIPOPROTEIN"/>
    <property type="match status" value="1"/>
</dbReference>
<proteinExistence type="predicted"/>
<organism evidence="3 4">
    <name type="scientific">Gemmatirosa kalamazoonensis</name>
    <dbReference type="NCBI Taxonomy" id="861299"/>
    <lineage>
        <taxon>Bacteria</taxon>
        <taxon>Pseudomonadati</taxon>
        <taxon>Gemmatimonadota</taxon>
        <taxon>Gemmatimonadia</taxon>
        <taxon>Gemmatimonadales</taxon>
        <taxon>Gemmatimonadaceae</taxon>
        <taxon>Gemmatirosa</taxon>
    </lineage>
</organism>